<evidence type="ECO:0000313" key="1">
    <source>
        <dbReference type="EMBL" id="KAJ1679286.1"/>
    </source>
</evidence>
<gene>
    <name evidence="1" type="ORF">EV182_002358</name>
</gene>
<name>A0ACC1HVB7_9FUNG</name>
<protein>
    <submittedName>
        <fullName evidence="1">Uncharacterized protein</fullName>
    </submittedName>
</protein>
<evidence type="ECO:0000313" key="2">
    <source>
        <dbReference type="Proteomes" id="UP001145114"/>
    </source>
</evidence>
<proteinExistence type="predicted"/>
<dbReference type="EMBL" id="JAMZIH010000478">
    <property type="protein sequence ID" value="KAJ1679286.1"/>
    <property type="molecule type" value="Genomic_DNA"/>
</dbReference>
<dbReference type="Proteomes" id="UP001145114">
    <property type="component" value="Unassembled WGS sequence"/>
</dbReference>
<sequence>MCPALSLAITGDYPPRHDAVGRQQYLFDDRVEAAYRLADALDDYAGRSDTILLSVSRGGAVVGKVLSERLGLPYYPLPVKLIEHPDLPHLHIGSMSAQRQVILEDEIVRGMQLSKEKVDGLLDQAWEWLQREQARYNIEVPQLTSLEGKTIVLVDDLIDSGDLMRNTVSHIKKGCPGSKVVVATPVCLADNKRRLSAQASISVLAPSACVPSSSWFKLGPHPSEMDAAKLHEIYHSQDVEFGE</sequence>
<organism evidence="1 2">
    <name type="scientific">Spiromyces aspiralis</name>
    <dbReference type="NCBI Taxonomy" id="68401"/>
    <lineage>
        <taxon>Eukaryota</taxon>
        <taxon>Fungi</taxon>
        <taxon>Fungi incertae sedis</taxon>
        <taxon>Zoopagomycota</taxon>
        <taxon>Kickxellomycotina</taxon>
        <taxon>Kickxellomycetes</taxon>
        <taxon>Kickxellales</taxon>
        <taxon>Kickxellaceae</taxon>
        <taxon>Spiromyces</taxon>
    </lineage>
</organism>
<reference evidence="1" key="1">
    <citation type="submission" date="2022-06" db="EMBL/GenBank/DDBJ databases">
        <title>Phylogenomic reconstructions and comparative analyses of Kickxellomycotina fungi.</title>
        <authorList>
            <person name="Reynolds N.K."/>
            <person name="Stajich J.E."/>
            <person name="Barry K."/>
            <person name="Grigoriev I.V."/>
            <person name="Crous P."/>
            <person name="Smith M.E."/>
        </authorList>
    </citation>
    <scope>NUCLEOTIDE SEQUENCE</scope>
    <source>
        <strain evidence="1">RSA 2271</strain>
    </source>
</reference>
<keyword evidence="2" id="KW-1185">Reference proteome</keyword>
<comment type="caution">
    <text evidence="1">The sequence shown here is derived from an EMBL/GenBank/DDBJ whole genome shotgun (WGS) entry which is preliminary data.</text>
</comment>
<accession>A0ACC1HVB7</accession>